<dbReference type="Proteomes" id="UP000032180">
    <property type="component" value="Chromosome 8"/>
</dbReference>
<dbReference type="HOGENOM" id="CLU_152191_0_0_1"/>
<keyword evidence="3" id="KW-1185">Reference proteome</keyword>
<reference evidence="2 3" key="1">
    <citation type="submission" date="2012-08" db="EMBL/GenBank/DDBJ databases">
        <title>Oryza genome evolution.</title>
        <authorList>
            <person name="Wing R.A."/>
        </authorList>
    </citation>
    <scope>NUCLEOTIDE SEQUENCE</scope>
</reference>
<dbReference type="InterPro" id="IPR054726">
    <property type="entry name" value="Ubiq_DUF569-assoc"/>
</dbReference>
<dbReference type="AlphaFoldDB" id="A0A0D9X4R6"/>
<evidence type="ECO:0000313" key="2">
    <source>
        <dbReference type="EnsemblPlants" id="LPERR08G03890.1"/>
    </source>
</evidence>
<protein>
    <recommendedName>
        <fullName evidence="1">DUF569 domain-containing protein</fullName>
    </recommendedName>
</protein>
<sequence>MIPNRRNLFVRACFPRPLQREIQFVAANDDGTFAATEEDWTSFQFTGRSVQRLREELASRVGYDVMACVCAGNHGAITPLLTDLPRSRETLRIVLLRNNTPGHDQTIFPDMDALSDF</sequence>
<dbReference type="PANTHER" id="PTHR31205">
    <property type="entry name" value="ACTIN CROSS-LINKING PROTEIN (DUF569)"/>
    <property type="match status" value="1"/>
</dbReference>
<reference evidence="3" key="2">
    <citation type="submission" date="2013-12" db="EMBL/GenBank/DDBJ databases">
        <authorList>
            <person name="Yu Y."/>
            <person name="Lee S."/>
            <person name="de Baynast K."/>
            <person name="Wissotski M."/>
            <person name="Liu L."/>
            <person name="Talag J."/>
            <person name="Goicoechea J."/>
            <person name="Angelova A."/>
            <person name="Jetty R."/>
            <person name="Kudrna D."/>
            <person name="Golser W."/>
            <person name="Rivera L."/>
            <person name="Zhang J."/>
            <person name="Wing R."/>
        </authorList>
    </citation>
    <scope>NUCLEOTIDE SEQUENCE</scope>
</reference>
<dbReference type="Gramene" id="LPERR08G03890.1">
    <property type="protein sequence ID" value="LPERR08G03890.1"/>
    <property type="gene ID" value="LPERR08G03890"/>
</dbReference>
<reference evidence="2" key="3">
    <citation type="submission" date="2015-04" db="UniProtKB">
        <authorList>
            <consortium name="EnsemblPlants"/>
        </authorList>
    </citation>
    <scope>IDENTIFICATION</scope>
</reference>
<dbReference type="EnsemblPlants" id="LPERR08G03890.1">
    <property type="protein sequence ID" value="LPERR08G03890.1"/>
    <property type="gene ID" value="LPERR08G03890"/>
</dbReference>
<accession>A0A0D9X4R6</accession>
<feature type="domain" description="DUF569" evidence="1">
    <location>
        <begin position="19"/>
        <end position="96"/>
    </location>
</feature>
<dbReference type="PANTHER" id="PTHR31205:SF39">
    <property type="entry name" value="OS08G0164400 PROTEIN"/>
    <property type="match status" value="1"/>
</dbReference>
<name>A0A0D9X4R6_9ORYZ</name>
<evidence type="ECO:0000259" key="1">
    <source>
        <dbReference type="Pfam" id="PF22932"/>
    </source>
</evidence>
<organism evidence="2 3">
    <name type="scientific">Leersia perrieri</name>
    <dbReference type="NCBI Taxonomy" id="77586"/>
    <lineage>
        <taxon>Eukaryota</taxon>
        <taxon>Viridiplantae</taxon>
        <taxon>Streptophyta</taxon>
        <taxon>Embryophyta</taxon>
        <taxon>Tracheophyta</taxon>
        <taxon>Spermatophyta</taxon>
        <taxon>Magnoliopsida</taxon>
        <taxon>Liliopsida</taxon>
        <taxon>Poales</taxon>
        <taxon>Poaceae</taxon>
        <taxon>BOP clade</taxon>
        <taxon>Oryzoideae</taxon>
        <taxon>Oryzeae</taxon>
        <taxon>Oryzinae</taxon>
        <taxon>Leersia</taxon>
    </lineage>
</organism>
<evidence type="ECO:0000313" key="3">
    <source>
        <dbReference type="Proteomes" id="UP000032180"/>
    </source>
</evidence>
<proteinExistence type="predicted"/>
<dbReference type="Pfam" id="PF22932">
    <property type="entry name" value="Ubiq_DUF_assoc"/>
    <property type="match status" value="1"/>
</dbReference>